<dbReference type="AlphaFoldDB" id="A0A326UTN8"/>
<dbReference type="CDD" id="cd00254">
    <property type="entry name" value="LT-like"/>
    <property type="match status" value="1"/>
</dbReference>
<name>A0A326UTN8_THEHA</name>
<sequence>MHCLFRTVFRTPNCKRTRYNRGRYRLTLPFLLVCLLFFLCPTFATAASFSERPCAWYLGREGETPELLARRFQLPVIDLMEANGLHERNGNLKGQVLCIPATEAGRTIAVAPEKQGPSGLQPDGSVRRFAYEALETSTLEQVSDLLLTEAATRHIPPALLRALAWQESGWQQQLIAEDGGIGVMQLMPETVDELNSREGKKRDPYKVRDNIQLGALYVHYLWERYHGDLRKVISAYNQGPGTLEKHGVRNNQYVHTVLALMKRFSA</sequence>
<gene>
    <name evidence="3" type="ORF">EI42_00223</name>
</gene>
<evidence type="ECO:0000313" key="3">
    <source>
        <dbReference type="EMBL" id="PZW36053.1"/>
    </source>
</evidence>
<dbReference type="SUPFAM" id="SSF53955">
    <property type="entry name" value="Lysozyme-like"/>
    <property type="match status" value="1"/>
</dbReference>
<protein>
    <submittedName>
        <fullName evidence="3">Transglycosylase-like protein with SLT domain</fullName>
    </submittedName>
</protein>
<dbReference type="InterPro" id="IPR018392">
    <property type="entry name" value="LysM"/>
</dbReference>
<feature type="signal peptide" evidence="1">
    <location>
        <begin position="1"/>
        <end position="46"/>
    </location>
</feature>
<dbReference type="Gene3D" id="1.10.530.10">
    <property type="match status" value="1"/>
</dbReference>
<comment type="caution">
    <text evidence="3">The sequence shown here is derived from an EMBL/GenBank/DDBJ whole genome shotgun (WGS) entry which is preliminary data.</text>
</comment>
<evidence type="ECO:0000259" key="2">
    <source>
        <dbReference type="PROSITE" id="PS51782"/>
    </source>
</evidence>
<dbReference type="RefSeq" id="WP_111317875.1">
    <property type="nucleotide sequence ID" value="NZ_BIFX01000001.1"/>
</dbReference>
<feature type="domain" description="LysM" evidence="2">
    <location>
        <begin position="55"/>
        <end position="99"/>
    </location>
</feature>
<dbReference type="PANTHER" id="PTHR37423:SF2">
    <property type="entry name" value="MEMBRANE-BOUND LYTIC MUREIN TRANSGLYCOSYLASE C"/>
    <property type="match status" value="1"/>
</dbReference>
<reference evidence="3 4" key="1">
    <citation type="submission" date="2018-06" db="EMBL/GenBank/DDBJ databases">
        <title>Genomic Encyclopedia of Archaeal and Bacterial Type Strains, Phase II (KMG-II): from individual species to whole genera.</title>
        <authorList>
            <person name="Goeker M."/>
        </authorList>
    </citation>
    <scope>NUCLEOTIDE SEQUENCE [LARGE SCALE GENOMIC DNA]</scope>
    <source>
        <strain evidence="3 4">ATCC BAA-1881</strain>
    </source>
</reference>
<keyword evidence="4" id="KW-1185">Reference proteome</keyword>
<feature type="chain" id="PRO_5016323439" evidence="1">
    <location>
        <begin position="47"/>
        <end position="266"/>
    </location>
</feature>
<dbReference type="InterPro" id="IPR008258">
    <property type="entry name" value="Transglycosylase_SLT_dom_1"/>
</dbReference>
<proteinExistence type="predicted"/>
<dbReference type="InterPro" id="IPR036779">
    <property type="entry name" value="LysM_dom_sf"/>
</dbReference>
<dbReference type="EMBL" id="QKUF01000001">
    <property type="protein sequence ID" value="PZW36053.1"/>
    <property type="molecule type" value="Genomic_DNA"/>
</dbReference>
<keyword evidence="1" id="KW-0732">Signal</keyword>
<dbReference type="PANTHER" id="PTHR37423">
    <property type="entry name" value="SOLUBLE LYTIC MUREIN TRANSGLYCOSYLASE-RELATED"/>
    <property type="match status" value="1"/>
</dbReference>
<evidence type="ECO:0000256" key="1">
    <source>
        <dbReference type="SAM" id="SignalP"/>
    </source>
</evidence>
<dbReference type="InterPro" id="IPR023346">
    <property type="entry name" value="Lysozyme-like_dom_sf"/>
</dbReference>
<dbReference type="Pfam" id="PF01476">
    <property type="entry name" value="LysM"/>
    <property type="match status" value="1"/>
</dbReference>
<dbReference type="CDD" id="cd00118">
    <property type="entry name" value="LysM"/>
    <property type="match status" value="1"/>
</dbReference>
<organism evidence="3 4">
    <name type="scientific">Thermosporothrix hazakensis</name>
    <dbReference type="NCBI Taxonomy" id="644383"/>
    <lineage>
        <taxon>Bacteria</taxon>
        <taxon>Bacillati</taxon>
        <taxon>Chloroflexota</taxon>
        <taxon>Ktedonobacteria</taxon>
        <taxon>Ktedonobacterales</taxon>
        <taxon>Thermosporotrichaceae</taxon>
        <taxon>Thermosporothrix</taxon>
    </lineage>
</organism>
<accession>A0A326UTN8</accession>
<dbReference type="OrthoDB" id="9815002at2"/>
<dbReference type="Pfam" id="PF01464">
    <property type="entry name" value="SLT"/>
    <property type="match status" value="1"/>
</dbReference>
<dbReference type="SUPFAM" id="SSF54106">
    <property type="entry name" value="LysM domain"/>
    <property type="match status" value="1"/>
</dbReference>
<dbReference type="Proteomes" id="UP000248806">
    <property type="component" value="Unassembled WGS sequence"/>
</dbReference>
<evidence type="ECO:0000313" key="4">
    <source>
        <dbReference type="Proteomes" id="UP000248806"/>
    </source>
</evidence>
<dbReference type="PROSITE" id="PS51782">
    <property type="entry name" value="LYSM"/>
    <property type="match status" value="1"/>
</dbReference>